<dbReference type="RefSeq" id="WP_088560327.1">
    <property type="nucleotide sequence ID" value="NZ_FYEH01000003.1"/>
</dbReference>
<evidence type="ECO:0000313" key="3">
    <source>
        <dbReference type="Proteomes" id="UP000197065"/>
    </source>
</evidence>
<accession>A0A212QRS5</accession>
<sequence length="245" mass="25766">MSLFRSIVFTAVLTGIIVGCAASVFQFLGTSQLIAEAEVYENAGQAKEAQVAGSPSPDAHAGQAVRHHNDGEWKPADGFERMAFTLAANVLTAIGYALILCALISLRGKPVTWRQGLLWGLAGFACVMLAPMIGLPPELPGTPSAPLADRQIWWIGTALATATGIGLIAFQRRLWAIVLAGALIVAPHVIGAPPAPEGMHALAPDALEHKFIAAALVTSLLFWVLLGLLSGMIYGRFEHAGQQAT</sequence>
<dbReference type="EMBL" id="FYEH01000003">
    <property type="protein sequence ID" value="SNB62243.1"/>
    <property type="molecule type" value="Genomic_DNA"/>
</dbReference>
<feature type="transmembrane region" description="Helical" evidence="1">
    <location>
        <begin position="82"/>
        <end position="104"/>
    </location>
</feature>
<keyword evidence="3" id="KW-1185">Reference proteome</keyword>
<evidence type="ECO:0000313" key="2">
    <source>
        <dbReference type="EMBL" id="SNB62243.1"/>
    </source>
</evidence>
<feature type="transmembrane region" description="Helical" evidence="1">
    <location>
        <begin position="116"/>
        <end position="135"/>
    </location>
</feature>
<name>A0A212QRS5_9PROT</name>
<proteinExistence type="predicted"/>
<dbReference type="InterPro" id="IPR012666">
    <property type="entry name" value="CbtA_put"/>
</dbReference>
<protein>
    <submittedName>
        <fullName evidence="2">Cobalt transporter subunit CbtA</fullName>
    </submittedName>
</protein>
<organism evidence="2 3">
    <name type="scientific">Arboricoccus pini</name>
    <dbReference type="NCBI Taxonomy" id="1963835"/>
    <lineage>
        <taxon>Bacteria</taxon>
        <taxon>Pseudomonadati</taxon>
        <taxon>Pseudomonadota</taxon>
        <taxon>Alphaproteobacteria</taxon>
        <taxon>Geminicoccales</taxon>
        <taxon>Geminicoccaceae</taxon>
        <taxon>Arboricoccus</taxon>
    </lineage>
</organism>
<dbReference type="PROSITE" id="PS51257">
    <property type="entry name" value="PROKAR_LIPOPROTEIN"/>
    <property type="match status" value="1"/>
</dbReference>
<feature type="transmembrane region" description="Helical" evidence="1">
    <location>
        <begin position="151"/>
        <end position="169"/>
    </location>
</feature>
<feature type="transmembrane region" description="Helical" evidence="1">
    <location>
        <begin position="7"/>
        <end position="28"/>
    </location>
</feature>
<dbReference type="Pfam" id="PF09490">
    <property type="entry name" value="CbtA"/>
    <property type="match status" value="1"/>
</dbReference>
<dbReference type="OrthoDB" id="9813640at2"/>
<evidence type="ECO:0000256" key="1">
    <source>
        <dbReference type="SAM" id="Phobius"/>
    </source>
</evidence>
<keyword evidence="1" id="KW-0812">Transmembrane</keyword>
<feature type="transmembrane region" description="Helical" evidence="1">
    <location>
        <begin position="211"/>
        <end position="234"/>
    </location>
</feature>
<keyword evidence="1" id="KW-0472">Membrane</keyword>
<dbReference type="Proteomes" id="UP000197065">
    <property type="component" value="Unassembled WGS sequence"/>
</dbReference>
<dbReference type="AlphaFoldDB" id="A0A212QRS5"/>
<gene>
    <name evidence="2" type="ORF">SAMN07250955_10373</name>
</gene>
<feature type="transmembrane region" description="Helical" evidence="1">
    <location>
        <begin position="174"/>
        <end position="191"/>
    </location>
</feature>
<dbReference type="NCBIfam" id="TIGR02458">
    <property type="entry name" value="CbtA"/>
    <property type="match status" value="1"/>
</dbReference>
<keyword evidence="1" id="KW-1133">Transmembrane helix</keyword>
<reference evidence="2 3" key="1">
    <citation type="submission" date="2017-06" db="EMBL/GenBank/DDBJ databases">
        <authorList>
            <person name="Kim H.J."/>
            <person name="Triplett B.A."/>
        </authorList>
    </citation>
    <scope>NUCLEOTIDE SEQUENCE [LARGE SCALE GENOMIC DNA]</scope>
    <source>
        <strain evidence="2 3">B29T1</strain>
    </source>
</reference>